<dbReference type="InterPro" id="IPR001088">
    <property type="entry name" value="Glyco_hydro_4"/>
</dbReference>
<comment type="cofactor">
    <cofactor evidence="11">
        <name>NAD(+)</name>
        <dbReference type="ChEBI" id="CHEBI:57540"/>
    </cofactor>
    <text evidence="11">Binds 1 NAD(+) per subunit.</text>
</comment>
<dbReference type="STRING" id="393762.SAMN05660472_00741"/>
<dbReference type="GO" id="GO:0046872">
    <property type="term" value="F:metal ion binding"/>
    <property type="evidence" value="ECO:0007669"/>
    <property type="project" value="UniProtKB-KW"/>
</dbReference>
<comment type="similarity">
    <text evidence="1 11">Belongs to the glycosyl hydrolase 4 family.</text>
</comment>
<feature type="binding site" evidence="9">
    <location>
        <position position="202"/>
    </location>
    <ligand>
        <name>Mn(2+)</name>
        <dbReference type="ChEBI" id="CHEBI:29035"/>
    </ligand>
</feature>
<keyword evidence="6 9" id="KW-0464">Manganese</keyword>
<gene>
    <name evidence="13" type="ORF">SAMN05660472_00741</name>
</gene>
<keyword evidence="5 11" id="KW-0520">NAD</keyword>
<protein>
    <submittedName>
        <fullName evidence="13">6-phospho-beta-glucosidase</fullName>
    </submittedName>
</protein>
<keyword evidence="9" id="KW-0533">Nickel</keyword>
<dbReference type="Proteomes" id="UP000198718">
    <property type="component" value="Unassembled WGS sequence"/>
</dbReference>
<dbReference type="SUPFAM" id="SSF51735">
    <property type="entry name" value="NAD(P)-binding Rossmann-fold domains"/>
    <property type="match status" value="1"/>
</dbReference>
<dbReference type="GO" id="GO:0016616">
    <property type="term" value="F:oxidoreductase activity, acting on the CH-OH group of donors, NAD or NADP as acceptor"/>
    <property type="evidence" value="ECO:0007669"/>
    <property type="project" value="InterPro"/>
</dbReference>
<feature type="binding site" evidence="8">
    <location>
        <position position="96"/>
    </location>
    <ligand>
        <name>substrate</name>
    </ligand>
</feature>
<evidence type="ECO:0000256" key="7">
    <source>
        <dbReference type="ARBA" id="ARBA00023295"/>
    </source>
</evidence>
<evidence type="ECO:0000259" key="12">
    <source>
        <dbReference type="Pfam" id="PF11975"/>
    </source>
</evidence>
<dbReference type="CDD" id="cd05296">
    <property type="entry name" value="GH4_P_beta_glucosidase"/>
    <property type="match status" value="1"/>
</dbReference>
<feature type="site" description="Increases basicity of active site Tyr" evidence="10">
    <location>
        <position position="112"/>
    </location>
</feature>
<feature type="binding site" evidence="9">
    <location>
        <position position="172"/>
    </location>
    <ligand>
        <name>Mn(2+)</name>
        <dbReference type="ChEBI" id="CHEBI:29035"/>
    </ligand>
</feature>
<dbReference type="Gene3D" id="3.40.50.720">
    <property type="entry name" value="NAD(P)-binding Rossmann-like Domain"/>
    <property type="match status" value="1"/>
</dbReference>
<proteinExistence type="inferred from homology"/>
<keyword evidence="14" id="KW-1185">Reference proteome</keyword>
<dbReference type="InterPro" id="IPR015955">
    <property type="entry name" value="Lactate_DH/Glyco_Ohase_4_C"/>
</dbReference>
<keyword evidence="7 11" id="KW-0326">Glycosidase</keyword>
<dbReference type="InterPro" id="IPR022616">
    <property type="entry name" value="Glyco_hydro_4_C"/>
</dbReference>
<keyword evidence="9" id="KW-0408">Iron</keyword>
<feature type="domain" description="Glycosyl hydrolase family 4 C-terminal" evidence="12">
    <location>
        <begin position="197"/>
        <end position="413"/>
    </location>
</feature>
<sequence length="447" mass="50796">MNKFLKIATIGGGSSYTPEFLEGLINRYNELPVDELWLVDIEEGLEKLEIIGDLARRMVNKANIPMKIFTTADRKKAIKDADFVTIQIRVGQLKARAKDERIPLAHGFIGQETNGAGGLFKGLRTIPVILEIANEMSELCPNGWLINFTNPVGMVMEALIRYSKHRKFVGLCNVPVGIERGIAKILDIDHHRIRIDFAGLNHMVYGFNIFVDDENRTSEVFEKYINDSALVNMKNIDPMEWDEGFLRALNLIPCPYHKYYYKQSHMLESQLDQYKNGITRAEEVIKTETELFNIYKNVELNTKPNELEKRGGAYYSDAACNLISSIYNNKGDLQVVTTINGNTIKDFPPDYAIEISSYITKEGPIPYKFINEFPLSIKGLISQIKAFEINGAEAAVEGSYEKALLAITLNPLIANDVLGHKLLDEMLEANKQYLPRFFNEEFHRANR</sequence>
<organism evidence="13 14">
    <name type="scientific">Natronincola ferrireducens</name>
    <dbReference type="NCBI Taxonomy" id="393762"/>
    <lineage>
        <taxon>Bacteria</taxon>
        <taxon>Bacillati</taxon>
        <taxon>Bacillota</taxon>
        <taxon>Clostridia</taxon>
        <taxon>Peptostreptococcales</taxon>
        <taxon>Natronincolaceae</taxon>
        <taxon>Natronincola</taxon>
    </lineage>
</organism>
<evidence type="ECO:0000256" key="11">
    <source>
        <dbReference type="RuleBase" id="RU361152"/>
    </source>
</evidence>
<evidence type="ECO:0000313" key="14">
    <source>
        <dbReference type="Proteomes" id="UP000198718"/>
    </source>
</evidence>
<dbReference type="GO" id="GO:0005975">
    <property type="term" value="P:carbohydrate metabolic process"/>
    <property type="evidence" value="ECO:0007669"/>
    <property type="project" value="InterPro"/>
</dbReference>
<dbReference type="PRINTS" id="PR00732">
    <property type="entry name" value="GLHYDRLASE4"/>
</dbReference>
<evidence type="ECO:0000256" key="10">
    <source>
        <dbReference type="PIRSR" id="PIRSR601088-4"/>
    </source>
</evidence>
<dbReference type="SUPFAM" id="SSF56327">
    <property type="entry name" value="LDH C-terminal domain-like"/>
    <property type="match status" value="1"/>
</dbReference>
<reference evidence="13 14" key="1">
    <citation type="submission" date="2016-10" db="EMBL/GenBank/DDBJ databases">
        <authorList>
            <person name="de Groot N.N."/>
        </authorList>
    </citation>
    <scope>NUCLEOTIDE SEQUENCE [LARGE SCALE GENOMIC DNA]</scope>
    <source>
        <strain evidence="13 14">DSM 18346</strain>
    </source>
</reference>
<evidence type="ECO:0000256" key="8">
    <source>
        <dbReference type="PIRSR" id="PIRSR601088-2"/>
    </source>
</evidence>
<dbReference type="AlphaFoldDB" id="A0A1G8Z584"/>
<evidence type="ECO:0000256" key="9">
    <source>
        <dbReference type="PIRSR" id="PIRSR601088-3"/>
    </source>
</evidence>
<evidence type="ECO:0000256" key="1">
    <source>
        <dbReference type="ARBA" id="ARBA00010141"/>
    </source>
</evidence>
<dbReference type="PANTHER" id="PTHR32092">
    <property type="entry name" value="6-PHOSPHO-BETA-GLUCOSIDASE-RELATED"/>
    <property type="match status" value="1"/>
</dbReference>
<keyword evidence="3 9" id="KW-0479">Metal-binding</keyword>
<accession>A0A1G8Z584</accession>
<evidence type="ECO:0000256" key="5">
    <source>
        <dbReference type="ARBA" id="ARBA00023027"/>
    </source>
</evidence>
<dbReference type="PANTHER" id="PTHR32092:SF5">
    <property type="entry name" value="6-PHOSPHO-BETA-GLUCOSIDASE"/>
    <property type="match status" value="1"/>
</dbReference>
<dbReference type="InterPro" id="IPR036291">
    <property type="entry name" value="NAD(P)-bd_dom_sf"/>
</dbReference>
<evidence type="ECO:0000313" key="13">
    <source>
        <dbReference type="EMBL" id="SDK10206.1"/>
    </source>
</evidence>
<dbReference type="RefSeq" id="WP_090550428.1">
    <property type="nucleotide sequence ID" value="NZ_FNFP01000001.1"/>
</dbReference>
<comment type="subunit">
    <text evidence="2">Homotetramer.</text>
</comment>
<dbReference type="EMBL" id="FNFP01000001">
    <property type="protein sequence ID" value="SDK10206.1"/>
    <property type="molecule type" value="Genomic_DNA"/>
</dbReference>
<dbReference type="OrthoDB" id="9808275at2"/>
<keyword evidence="9" id="KW-0170">Cobalt</keyword>
<evidence type="ECO:0000256" key="6">
    <source>
        <dbReference type="ARBA" id="ARBA00023211"/>
    </source>
</evidence>
<dbReference type="Pfam" id="PF11975">
    <property type="entry name" value="Glyco_hydro_4C"/>
    <property type="match status" value="1"/>
</dbReference>
<name>A0A1G8Z584_9FIRM</name>
<keyword evidence="4 11" id="KW-0378">Hydrolase</keyword>
<evidence type="ECO:0000256" key="2">
    <source>
        <dbReference type="ARBA" id="ARBA00011881"/>
    </source>
</evidence>
<evidence type="ECO:0000256" key="4">
    <source>
        <dbReference type="ARBA" id="ARBA00022801"/>
    </source>
</evidence>
<dbReference type="Gene3D" id="3.90.110.10">
    <property type="entry name" value="Lactate dehydrogenase/glycoside hydrolase, family 4, C-terminal"/>
    <property type="match status" value="1"/>
</dbReference>
<dbReference type="GO" id="GO:0004553">
    <property type="term" value="F:hydrolase activity, hydrolyzing O-glycosyl compounds"/>
    <property type="evidence" value="ECO:0007669"/>
    <property type="project" value="InterPro"/>
</dbReference>
<feature type="binding site" evidence="8">
    <location>
        <position position="150"/>
    </location>
    <ligand>
        <name>substrate</name>
    </ligand>
</feature>
<evidence type="ECO:0000256" key="3">
    <source>
        <dbReference type="ARBA" id="ARBA00022723"/>
    </source>
</evidence>
<dbReference type="Pfam" id="PF02056">
    <property type="entry name" value="Glyco_hydro_4"/>
    <property type="match status" value="1"/>
</dbReference>